<proteinExistence type="predicted"/>
<keyword evidence="3" id="KW-1185">Reference proteome</keyword>
<gene>
    <name evidence="2" type="ORF">Azoinq_10445</name>
</gene>
<name>A0A975SLG8_9RHOO</name>
<dbReference type="Pfam" id="PF11306">
    <property type="entry name" value="DUF3108"/>
    <property type="match status" value="1"/>
</dbReference>
<feature type="compositionally biased region" description="Pro residues" evidence="1">
    <location>
        <begin position="63"/>
        <end position="75"/>
    </location>
</feature>
<accession>A0A975SLG8</accession>
<reference evidence="2" key="1">
    <citation type="submission" date="2020-11" db="EMBL/GenBank/DDBJ databases">
        <title>Azospira inquinata sp. nov.</title>
        <authorList>
            <person name="Moe W.M."/>
            <person name="Mikes M.C."/>
        </authorList>
    </citation>
    <scope>NUCLEOTIDE SEQUENCE</scope>
    <source>
        <strain evidence="2">Azo-3</strain>
    </source>
</reference>
<dbReference type="KEGG" id="aiq:Azoinq_10445"/>
<evidence type="ECO:0000256" key="1">
    <source>
        <dbReference type="SAM" id="MobiDB-lite"/>
    </source>
</evidence>
<evidence type="ECO:0000313" key="2">
    <source>
        <dbReference type="EMBL" id="QWT48281.1"/>
    </source>
</evidence>
<dbReference type="RefSeq" id="WP_216129328.1">
    <property type="nucleotide sequence ID" value="NZ_CP064782.1"/>
</dbReference>
<feature type="compositionally biased region" description="Low complexity" evidence="1">
    <location>
        <begin position="76"/>
        <end position="86"/>
    </location>
</feature>
<dbReference type="EMBL" id="CP064782">
    <property type="protein sequence ID" value="QWT48281.1"/>
    <property type="molecule type" value="Genomic_DNA"/>
</dbReference>
<dbReference type="AlphaFoldDB" id="A0A975SLG8"/>
<protein>
    <submittedName>
        <fullName evidence="2">DUF3108 domain-containing protein</fullName>
    </submittedName>
</protein>
<feature type="region of interest" description="Disordered" evidence="1">
    <location>
        <begin position="39"/>
        <end position="132"/>
    </location>
</feature>
<sequence length="339" mass="36942">MISPKRALGLALFLSLLVHLGLLFGPQVDLPSLLDNRTPPLSAELRQPPKPLPPPVRRHRLPPPHPAPAPAPQPVSAPAAQAESAPTADNDPSSKEVSEGGATKTGPAAEGSTSAAPSYLLPEPAGDVNPRLPKSGSIRFLVSRGVQKFEVGQTTHRWKIQDGHYRLTGVTETTGLAAVFHPAKITYTSEGKVTAEGLQPEHFSVKRHGEESQEGAEFDWGKNQVAVQHGAPVPLQPGSQDFISFYYQFGYRPLAGGRDVMVATGKKYDRFHFQVVGTEDLDLPQGKISTVHLKMTGDSTMEIWLAQDYYLVPVKIRYIDRKGDLYDQIAFDINLPKEP</sequence>
<dbReference type="Proteomes" id="UP000683428">
    <property type="component" value="Chromosome"/>
</dbReference>
<dbReference type="InterPro" id="IPR021457">
    <property type="entry name" value="DUF3108"/>
</dbReference>
<organism evidence="2 3">
    <name type="scientific">Azospira inquinata</name>
    <dbReference type="NCBI Taxonomy" id="2785627"/>
    <lineage>
        <taxon>Bacteria</taxon>
        <taxon>Pseudomonadati</taxon>
        <taxon>Pseudomonadota</taxon>
        <taxon>Betaproteobacteria</taxon>
        <taxon>Rhodocyclales</taxon>
        <taxon>Rhodocyclaceae</taxon>
        <taxon>Azospira</taxon>
    </lineage>
</organism>
<evidence type="ECO:0000313" key="3">
    <source>
        <dbReference type="Proteomes" id="UP000683428"/>
    </source>
</evidence>